<protein>
    <submittedName>
        <fullName evidence="7">Transcription initiation factor IID, 31kD subunit-domain-containing protein</fullName>
    </submittedName>
</protein>
<dbReference type="GO" id="GO:0046982">
    <property type="term" value="F:protein heterodimerization activity"/>
    <property type="evidence" value="ECO:0007669"/>
    <property type="project" value="InterPro"/>
</dbReference>
<dbReference type="GO" id="GO:0003713">
    <property type="term" value="F:transcription coactivator activity"/>
    <property type="evidence" value="ECO:0007669"/>
    <property type="project" value="TreeGrafter"/>
</dbReference>
<keyword evidence="8" id="KW-1185">Reference proteome</keyword>
<keyword evidence="5" id="KW-0539">Nucleus</keyword>
<dbReference type="PANTHER" id="PTHR48068">
    <property type="entry name" value="TAF9 RNA POLYMERASE II, TATA BOX-BINDING PROTEIN (TBP)-ASSOCIATED FACTOR"/>
    <property type="match status" value="1"/>
</dbReference>
<evidence type="ECO:0000256" key="6">
    <source>
        <dbReference type="SAM" id="MobiDB-lite"/>
    </source>
</evidence>
<evidence type="ECO:0000256" key="3">
    <source>
        <dbReference type="ARBA" id="ARBA00023015"/>
    </source>
</evidence>
<name>A0AAN6WUM0_9PEZI</name>
<keyword evidence="3" id="KW-0805">Transcription regulation</keyword>
<dbReference type="GO" id="GO:0005669">
    <property type="term" value="C:transcription factor TFIID complex"/>
    <property type="evidence" value="ECO:0007669"/>
    <property type="project" value="TreeGrafter"/>
</dbReference>
<accession>A0AAN6WUM0</accession>
<evidence type="ECO:0000313" key="7">
    <source>
        <dbReference type="EMBL" id="KAK4188505.1"/>
    </source>
</evidence>
<dbReference type="InterPro" id="IPR003162">
    <property type="entry name" value="TFIID-31"/>
</dbReference>
<proteinExistence type="inferred from homology"/>
<feature type="region of interest" description="Disordered" evidence="6">
    <location>
        <begin position="252"/>
        <end position="316"/>
    </location>
</feature>
<dbReference type="GO" id="GO:0016251">
    <property type="term" value="F:RNA polymerase II general transcription initiation factor activity"/>
    <property type="evidence" value="ECO:0007669"/>
    <property type="project" value="TreeGrafter"/>
</dbReference>
<sequence>MSTAAAAPQTNGIPPSSAASSSQTLTNNNTQQTNATTTSQQSPTTITNSQSQPNSQPSQQPQQPAAAAAAAAPPPQSQPPQQPPHHPLGPAPGGNSITAPRPREARTIELLLTAQGVTAFEQRVPLLLLDFAYRHTSAVLQDALQLSADPYTFAAGAKASSTTGQVPVNVGDATVTASAVQLAISSRLGFQFRSSGGAASKDWLMDLAKERNKVALSRIPASEWGVRLPGERFVLSGTSWGLRDVWAGQEAMEDTSDDDDVDGNAKRRDQMPDGMMEGVETAEDIGGDGVEGGTIDDVFGDEAMDEDDEDEEMIEV</sequence>
<dbReference type="GO" id="GO:0051123">
    <property type="term" value="P:RNA polymerase II preinitiation complex assembly"/>
    <property type="evidence" value="ECO:0007669"/>
    <property type="project" value="TreeGrafter"/>
</dbReference>
<reference evidence="7" key="1">
    <citation type="journal article" date="2023" name="Mol. Phylogenet. Evol.">
        <title>Genome-scale phylogeny and comparative genomics of the fungal order Sordariales.</title>
        <authorList>
            <person name="Hensen N."/>
            <person name="Bonometti L."/>
            <person name="Westerberg I."/>
            <person name="Brannstrom I.O."/>
            <person name="Guillou S."/>
            <person name="Cros-Aarteil S."/>
            <person name="Calhoun S."/>
            <person name="Haridas S."/>
            <person name="Kuo A."/>
            <person name="Mondo S."/>
            <person name="Pangilinan J."/>
            <person name="Riley R."/>
            <person name="LaButti K."/>
            <person name="Andreopoulos B."/>
            <person name="Lipzen A."/>
            <person name="Chen C."/>
            <person name="Yan M."/>
            <person name="Daum C."/>
            <person name="Ng V."/>
            <person name="Clum A."/>
            <person name="Steindorff A."/>
            <person name="Ohm R.A."/>
            <person name="Martin F."/>
            <person name="Silar P."/>
            <person name="Natvig D.O."/>
            <person name="Lalanne C."/>
            <person name="Gautier V."/>
            <person name="Ament-Velasquez S.L."/>
            <person name="Kruys A."/>
            <person name="Hutchinson M.I."/>
            <person name="Powell A.J."/>
            <person name="Barry K."/>
            <person name="Miller A.N."/>
            <person name="Grigoriev I.V."/>
            <person name="Debuchy R."/>
            <person name="Gladieux P."/>
            <person name="Hiltunen Thoren M."/>
            <person name="Johannesson H."/>
        </authorList>
    </citation>
    <scope>NUCLEOTIDE SEQUENCE</scope>
    <source>
        <strain evidence="7">PSN309</strain>
    </source>
</reference>
<evidence type="ECO:0000313" key="8">
    <source>
        <dbReference type="Proteomes" id="UP001302126"/>
    </source>
</evidence>
<evidence type="ECO:0000256" key="1">
    <source>
        <dbReference type="ARBA" id="ARBA00004123"/>
    </source>
</evidence>
<dbReference type="EMBL" id="MU864387">
    <property type="protein sequence ID" value="KAK4188505.1"/>
    <property type="molecule type" value="Genomic_DNA"/>
</dbReference>
<comment type="similarity">
    <text evidence="2">Belongs to the TAF9 family.</text>
</comment>
<comment type="subcellular location">
    <subcellularLocation>
        <location evidence="1">Nucleus</location>
    </subcellularLocation>
</comment>
<evidence type="ECO:0000256" key="4">
    <source>
        <dbReference type="ARBA" id="ARBA00023163"/>
    </source>
</evidence>
<dbReference type="InterPro" id="IPR051431">
    <property type="entry name" value="TFIID_subunit_9"/>
</dbReference>
<feature type="compositionally biased region" description="Acidic residues" evidence="6">
    <location>
        <begin position="252"/>
        <end position="262"/>
    </location>
</feature>
<dbReference type="CDD" id="cd07979">
    <property type="entry name" value="HFD_TAF9"/>
    <property type="match status" value="1"/>
</dbReference>
<dbReference type="FunFam" id="1.10.20.10:FF:000069">
    <property type="entry name" value="Transcription initiation factor TFIID subunit"/>
    <property type="match status" value="1"/>
</dbReference>
<gene>
    <name evidence="7" type="ORF">QBC35DRAFT_496061</name>
</gene>
<reference evidence="7" key="2">
    <citation type="submission" date="2023-05" db="EMBL/GenBank/DDBJ databases">
        <authorList>
            <consortium name="Lawrence Berkeley National Laboratory"/>
            <person name="Steindorff A."/>
            <person name="Hensen N."/>
            <person name="Bonometti L."/>
            <person name="Westerberg I."/>
            <person name="Brannstrom I.O."/>
            <person name="Guillou S."/>
            <person name="Cros-Aarteil S."/>
            <person name="Calhoun S."/>
            <person name="Haridas S."/>
            <person name="Kuo A."/>
            <person name="Mondo S."/>
            <person name="Pangilinan J."/>
            <person name="Riley R."/>
            <person name="Labutti K."/>
            <person name="Andreopoulos B."/>
            <person name="Lipzen A."/>
            <person name="Chen C."/>
            <person name="Yanf M."/>
            <person name="Daum C."/>
            <person name="Ng V."/>
            <person name="Clum A."/>
            <person name="Ohm R."/>
            <person name="Martin F."/>
            <person name="Silar P."/>
            <person name="Natvig D."/>
            <person name="Lalanne C."/>
            <person name="Gautier V."/>
            <person name="Ament-Velasquez S.L."/>
            <person name="Kruys A."/>
            <person name="Hutchinson M.I."/>
            <person name="Powell A.J."/>
            <person name="Barry K."/>
            <person name="Miller A.N."/>
            <person name="Grigoriev I.V."/>
            <person name="Debuchy R."/>
            <person name="Gladieux P."/>
            <person name="Thoren M.H."/>
            <person name="Johannesson H."/>
        </authorList>
    </citation>
    <scope>NUCLEOTIDE SEQUENCE</scope>
    <source>
        <strain evidence="7">PSN309</strain>
    </source>
</reference>
<evidence type="ECO:0000256" key="5">
    <source>
        <dbReference type="ARBA" id="ARBA00023242"/>
    </source>
</evidence>
<feature type="compositionally biased region" description="Acidic residues" evidence="6">
    <location>
        <begin position="298"/>
        <end position="316"/>
    </location>
</feature>
<dbReference type="Gene3D" id="1.10.20.10">
    <property type="entry name" value="Histone, subunit A"/>
    <property type="match status" value="1"/>
</dbReference>
<keyword evidence="4" id="KW-0804">Transcription</keyword>
<evidence type="ECO:0000256" key="2">
    <source>
        <dbReference type="ARBA" id="ARBA00007646"/>
    </source>
</evidence>
<feature type="compositionally biased region" description="Pro residues" evidence="6">
    <location>
        <begin position="72"/>
        <end position="90"/>
    </location>
</feature>
<organism evidence="7 8">
    <name type="scientific">Podospora australis</name>
    <dbReference type="NCBI Taxonomy" id="1536484"/>
    <lineage>
        <taxon>Eukaryota</taxon>
        <taxon>Fungi</taxon>
        <taxon>Dikarya</taxon>
        <taxon>Ascomycota</taxon>
        <taxon>Pezizomycotina</taxon>
        <taxon>Sordariomycetes</taxon>
        <taxon>Sordariomycetidae</taxon>
        <taxon>Sordariales</taxon>
        <taxon>Podosporaceae</taxon>
        <taxon>Podospora</taxon>
    </lineage>
</organism>
<feature type="compositionally biased region" description="Low complexity" evidence="6">
    <location>
        <begin position="14"/>
        <end position="71"/>
    </location>
</feature>
<feature type="compositionally biased region" description="Polar residues" evidence="6">
    <location>
        <begin position="1"/>
        <end position="13"/>
    </location>
</feature>
<dbReference type="PANTHER" id="PTHR48068:SF4">
    <property type="entry name" value="TATA-BOX BINDING PROTEIN ASSOCIATED FACTOR 9"/>
    <property type="match status" value="1"/>
</dbReference>
<dbReference type="AlphaFoldDB" id="A0AAN6WUM0"/>
<comment type="caution">
    <text evidence="7">The sequence shown here is derived from an EMBL/GenBank/DDBJ whole genome shotgun (WGS) entry which is preliminary data.</text>
</comment>
<feature type="region of interest" description="Disordered" evidence="6">
    <location>
        <begin position="1"/>
        <end position="100"/>
    </location>
</feature>
<dbReference type="GO" id="GO:0000124">
    <property type="term" value="C:SAGA complex"/>
    <property type="evidence" value="ECO:0007669"/>
    <property type="project" value="TreeGrafter"/>
</dbReference>
<dbReference type="InterPro" id="IPR009072">
    <property type="entry name" value="Histone-fold"/>
</dbReference>
<dbReference type="Proteomes" id="UP001302126">
    <property type="component" value="Unassembled WGS sequence"/>
</dbReference>
<dbReference type="Pfam" id="PF02291">
    <property type="entry name" value="TFIID-31kDa"/>
    <property type="match status" value="1"/>
</dbReference>